<gene>
    <name evidence="5" type="primary">mcbR_3</name>
    <name evidence="5" type="ORF">CLBCK_25760</name>
</gene>
<dbReference type="GO" id="GO:0003677">
    <property type="term" value="F:DNA binding"/>
    <property type="evidence" value="ECO:0007669"/>
    <property type="project" value="UniProtKB-KW"/>
</dbReference>
<dbReference type="Gene3D" id="1.10.10.10">
    <property type="entry name" value="Winged helix-like DNA-binding domain superfamily/Winged helix DNA-binding domain"/>
    <property type="match status" value="1"/>
</dbReference>
<dbReference type="InterPro" id="IPR011711">
    <property type="entry name" value="GntR_C"/>
</dbReference>
<dbReference type="Proteomes" id="UP000190973">
    <property type="component" value="Unassembled WGS sequence"/>
</dbReference>
<name>A0A1S8S6Q6_CLOBE</name>
<organism evidence="5 6">
    <name type="scientific">Clostridium beijerinckii</name>
    <name type="common">Clostridium MP</name>
    <dbReference type="NCBI Taxonomy" id="1520"/>
    <lineage>
        <taxon>Bacteria</taxon>
        <taxon>Bacillati</taxon>
        <taxon>Bacillota</taxon>
        <taxon>Clostridia</taxon>
        <taxon>Eubacteriales</taxon>
        <taxon>Clostridiaceae</taxon>
        <taxon>Clostridium</taxon>
    </lineage>
</organism>
<keyword evidence="2" id="KW-0238">DNA-binding</keyword>
<dbReference type="RefSeq" id="WP_077839108.1">
    <property type="nucleotide sequence ID" value="NZ_JABTAE010000001.1"/>
</dbReference>
<dbReference type="CDD" id="cd07377">
    <property type="entry name" value="WHTH_GntR"/>
    <property type="match status" value="1"/>
</dbReference>
<comment type="caution">
    <text evidence="5">The sequence shown here is derived from an EMBL/GenBank/DDBJ whole genome shotgun (WGS) entry which is preliminary data.</text>
</comment>
<dbReference type="SUPFAM" id="SSF48008">
    <property type="entry name" value="GntR ligand-binding domain-like"/>
    <property type="match status" value="1"/>
</dbReference>
<evidence type="ECO:0000313" key="6">
    <source>
        <dbReference type="Proteomes" id="UP000190973"/>
    </source>
</evidence>
<evidence type="ECO:0000259" key="4">
    <source>
        <dbReference type="PROSITE" id="PS50949"/>
    </source>
</evidence>
<evidence type="ECO:0000256" key="1">
    <source>
        <dbReference type="ARBA" id="ARBA00023015"/>
    </source>
</evidence>
<dbReference type="AlphaFoldDB" id="A0A1S8S6Q6"/>
<proteinExistence type="predicted"/>
<dbReference type="SMART" id="SM00345">
    <property type="entry name" value="HTH_GNTR"/>
    <property type="match status" value="1"/>
</dbReference>
<evidence type="ECO:0000256" key="2">
    <source>
        <dbReference type="ARBA" id="ARBA00023125"/>
    </source>
</evidence>
<dbReference type="EMBL" id="LZZI01000042">
    <property type="protein sequence ID" value="OOM61052.1"/>
    <property type="molecule type" value="Genomic_DNA"/>
</dbReference>
<sequence>MDQIFEKIESTDLRPIREIVLERLRKAIMNGSFQSGDRLVETSIAEGMGVSRTPVREAFRQLEIEGLAENVPRKGTIVKGISKRDILEIYEIREVLEGLAFRLACANISKERILELREMLQKMEESINNNDIKEYWRLHSEFHGSIMYLSNNQRLIDQMKQIYEYLSKLRNFTLVMNKRRSIAMKEHKALIEAFEKKDEILAEQIGREHTLNAKKFLTKEIHLF</sequence>
<evidence type="ECO:0000256" key="3">
    <source>
        <dbReference type="ARBA" id="ARBA00023163"/>
    </source>
</evidence>
<dbReference type="Pfam" id="PF07729">
    <property type="entry name" value="FCD"/>
    <property type="match status" value="1"/>
</dbReference>
<dbReference type="PANTHER" id="PTHR43537:SF24">
    <property type="entry name" value="GLUCONATE OPERON TRANSCRIPTIONAL REPRESSOR"/>
    <property type="match status" value="1"/>
</dbReference>
<dbReference type="SMART" id="SM00895">
    <property type="entry name" value="FCD"/>
    <property type="match status" value="1"/>
</dbReference>
<keyword evidence="3" id="KW-0804">Transcription</keyword>
<dbReference type="GO" id="GO:0003700">
    <property type="term" value="F:DNA-binding transcription factor activity"/>
    <property type="evidence" value="ECO:0007669"/>
    <property type="project" value="InterPro"/>
</dbReference>
<dbReference type="Pfam" id="PF00392">
    <property type="entry name" value="GntR"/>
    <property type="match status" value="1"/>
</dbReference>
<dbReference type="InterPro" id="IPR000524">
    <property type="entry name" value="Tscrpt_reg_HTH_GntR"/>
</dbReference>
<dbReference type="InterPro" id="IPR008920">
    <property type="entry name" value="TF_FadR/GntR_C"/>
</dbReference>
<dbReference type="InterPro" id="IPR036388">
    <property type="entry name" value="WH-like_DNA-bd_sf"/>
</dbReference>
<protein>
    <submittedName>
        <fullName evidence="5">HTH-type transcriptional regulator McbR</fullName>
    </submittedName>
</protein>
<dbReference type="Gene3D" id="1.20.120.530">
    <property type="entry name" value="GntR ligand-binding domain-like"/>
    <property type="match status" value="1"/>
</dbReference>
<dbReference type="InterPro" id="IPR036390">
    <property type="entry name" value="WH_DNA-bd_sf"/>
</dbReference>
<keyword evidence="1" id="KW-0805">Transcription regulation</keyword>
<dbReference type="PROSITE" id="PS50949">
    <property type="entry name" value="HTH_GNTR"/>
    <property type="match status" value="1"/>
</dbReference>
<feature type="domain" description="HTH gntR-type" evidence="4">
    <location>
        <begin position="14"/>
        <end position="81"/>
    </location>
</feature>
<accession>A0A1S8S6Q6</accession>
<dbReference type="SUPFAM" id="SSF46785">
    <property type="entry name" value="Winged helix' DNA-binding domain"/>
    <property type="match status" value="1"/>
</dbReference>
<dbReference type="PANTHER" id="PTHR43537">
    <property type="entry name" value="TRANSCRIPTIONAL REGULATOR, GNTR FAMILY"/>
    <property type="match status" value="1"/>
</dbReference>
<reference evidence="5 6" key="1">
    <citation type="submission" date="2016-05" db="EMBL/GenBank/DDBJ databases">
        <title>Microbial solvent formation.</title>
        <authorList>
            <person name="Poehlein A."/>
            <person name="Montoya Solano J.D."/>
            <person name="Flitsch S."/>
            <person name="Krabben P."/>
            <person name="Duerre P."/>
            <person name="Daniel R."/>
        </authorList>
    </citation>
    <scope>NUCLEOTIDE SEQUENCE [LARGE SCALE GENOMIC DNA]</scope>
    <source>
        <strain evidence="5 6">DSM 53</strain>
    </source>
</reference>
<evidence type="ECO:0000313" key="5">
    <source>
        <dbReference type="EMBL" id="OOM61052.1"/>
    </source>
</evidence>